<comment type="caution">
    <text evidence="1">The sequence shown here is derived from an EMBL/GenBank/DDBJ whole genome shotgun (WGS) entry which is preliminary data.</text>
</comment>
<accession>A0A139XCX5</accession>
<dbReference type="AlphaFoldDB" id="A0A139XCX5"/>
<organism evidence="1 2">
    <name type="scientific">Scytonema hofmannii PCC 7110</name>
    <dbReference type="NCBI Taxonomy" id="128403"/>
    <lineage>
        <taxon>Bacteria</taxon>
        <taxon>Bacillati</taxon>
        <taxon>Cyanobacteriota</taxon>
        <taxon>Cyanophyceae</taxon>
        <taxon>Nostocales</taxon>
        <taxon>Scytonemataceae</taxon>
        <taxon>Scytonema</taxon>
    </lineage>
</organism>
<evidence type="ECO:0000313" key="1">
    <source>
        <dbReference type="EMBL" id="KYC42547.1"/>
    </source>
</evidence>
<name>A0A139XCX5_9CYAN</name>
<dbReference type="OrthoDB" id="573508at2"/>
<evidence type="ECO:0000313" key="2">
    <source>
        <dbReference type="Proteomes" id="UP000076925"/>
    </source>
</evidence>
<proteinExistence type="predicted"/>
<gene>
    <name evidence="1" type="ORF">WA1_16595</name>
</gene>
<protein>
    <submittedName>
        <fullName evidence="1">Uncharacterized protein</fullName>
    </submittedName>
</protein>
<keyword evidence="2" id="KW-1185">Reference proteome</keyword>
<dbReference type="Proteomes" id="UP000076925">
    <property type="component" value="Unassembled WGS sequence"/>
</dbReference>
<sequence length="111" mass="12118">MQNAAAVYTVATVAVNQLLQQESQVTESAVAALPGGLQKIDKAQLLEEYGSYNACRKAAKKQGIKFSRTPNWKQLTAAFNYAQAFQQIIIAYVEAHPEPGLKGTTFELSIK</sequence>
<dbReference type="EMBL" id="ANNX02000020">
    <property type="protein sequence ID" value="KYC42547.1"/>
    <property type="molecule type" value="Genomic_DNA"/>
</dbReference>
<dbReference type="STRING" id="128403.WA1_16595"/>
<reference evidence="1 2" key="1">
    <citation type="journal article" date="2013" name="Genome Biol. Evol.">
        <title>Genomes of Stigonematalean cyanobacteria (subsection V) and the evolution of oxygenic photosynthesis from prokaryotes to plastids.</title>
        <authorList>
            <person name="Dagan T."/>
            <person name="Roettger M."/>
            <person name="Stucken K."/>
            <person name="Landan G."/>
            <person name="Koch R."/>
            <person name="Major P."/>
            <person name="Gould S.B."/>
            <person name="Goremykin V.V."/>
            <person name="Rippka R."/>
            <person name="Tandeau de Marsac N."/>
            <person name="Gugger M."/>
            <person name="Lockhart P.J."/>
            <person name="Allen J.F."/>
            <person name="Brune I."/>
            <person name="Maus I."/>
            <person name="Puhler A."/>
            <person name="Martin W.F."/>
        </authorList>
    </citation>
    <scope>NUCLEOTIDE SEQUENCE [LARGE SCALE GENOMIC DNA]</scope>
    <source>
        <strain evidence="1 2">PCC 7110</strain>
    </source>
</reference>